<sequence>MDLPPEIRNQIYSHLFPPQRVQVVRQKDTQNQFYRLYHIQLAPRDPNTQHQTCLPYSKQSSTQVQNGRAMTKTKNKNENPSSSKSLRPNTKAGPRRVREPLQTTTKKKKAWQTQLALPFTSKQFFIDTLYTLYASTQFVFTSPKSLARFLDTVPKQVQAVINHVELKHNMYNEPRMQLFREIKFRSDRNWFMLCERVANSFKELNAVHVDLRVFDAPIELSVGEAWSLPVLILGRERKKKDGKGLRFARVRLSCNRFEDDEVRSVERELERELMDPVAMQVREDEMMARELAGTVKALRVLRVVFQ</sequence>
<evidence type="ECO:0000259" key="2">
    <source>
        <dbReference type="Pfam" id="PF24864"/>
    </source>
</evidence>
<feature type="domain" description="DUF7730" evidence="2">
    <location>
        <begin position="2"/>
        <end position="212"/>
    </location>
</feature>
<accession>A0ABR4IA11</accession>
<dbReference type="Pfam" id="PF24864">
    <property type="entry name" value="DUF7730"/>
    <property type="match status" value="1"/>
</dbReference>
<dbReference type="PANTHER" id="PTHR38790:SF8">
    <property type="entry name" value="F-BOX DOMAIN-CONTAINING PROTEIN"/>
    <property type="match status" value="1"/>
</dbReference>
<keyword evidence="4" id="KW-1185">Reference proteome</keyword>
<organism evidence="3 4">
    <name type="scientific">Aspergillus cavernicola</name>
    <dbReference type="NCBI Taxonomy" id="176166"/>
    <lineage>
        <taxon>Eukaryota</taxon>
        <taxon>Fungi</taxon>
        <taxon>Dikarya</taxon>
        <taxon>Ascomycota</taxon>
        <taxon>Pezizomycotina</taxon>
        <taxon>Eurotiomycetes</taxon>
        <taxon>Eurotiomycetidae</taxon>
        <taxon>Eurotiales</taxon>
        <taxon>Aspergillaceae</taxon>
        <taxon>Aspergillus</taxon>
        <taxon>Aspergillus subgen. Nidulantes</taxon>
    </lineage>
</organism>
<evidence type="ECO:0000313" key="4">
    <source>
        <dbReference type="Proteomes" id="UP001610335"/>
    </source>
</evidence>
<dbReference type="Proteomes" id="UP001610335">
    <property type="component" value="Unassembled WGS sequence"/>
</dbReference>
<dbReference type="InterPro" id="IPR056632">
    <property type="entry name" value="DUF7730"/>
</dbReference>
<gene>
    <name evidence="3" type="ORF">BDW59DRAFT_83659</name>
</gene>
<proteinExistence type="predicted"/>
<evidence type="ECO:0000313" key="3">
    <source>
        <dbReference type="EMBL" id="KAL2824600.1"/>
    </source>
</evidence>
<dbReference type="EMBL" id="JBFXLS010000042">
    <property type="protein sequence ID" value="KAL2824600.1"/>
    <property type="molecule type" value="Genomic_DNA"/>
</dbReference>
<reference evidence="3 4" key="1">
    <citation type="submission" date="2024-07" db="EMBL/GenBank/DDBJ databases">
        <title>Section-level genome sequencing and comparative genomics of Aspergillus sections Usti and Cavernicolus.</title>
        <authorList>
            <consortium name="Lawrence Berkeley National Laboratory"/>
            <person name="Nybo J.L."/>
            <person name="Vesth T.C."/>
            <person name="Theobald S."/>
            <person name="Frisvad J.C."/>
            <person name="Larsen T.O."/>
            <person name="Kjaerboelling I."/>
            <person name="Rothschild-Mancinelli K."/>
            <person name="Lyhne E.K."/>
            <person name="Kogle M.E."/>
            <person name="Barry K."/>
            <person name="Clum A."/>
            <person name="Na H."/>
            <person name="Ledsgaard L."/>
            <person name="Lin J."/>
            <person name="Lipzen A."/>
            <person name="Kuo A."/>
            <person name="Riley R."/>
            <person name="Mondo S."/>
            <person name="LaButti K."/>
            <person name="Haridas S."/>
            <person name="Pangalinan J."/>
            <person name="Salamov A.A."/>
            <person name="Simmons B.A."/>
            <person name="Magnuson J.K."/>
            <person name="Chen J."/>
            <person name="Drula E."/>
            <person name="Henrissat B."/>
            <person name="Wiebenga A."/>
            <person name="Lubbers R.J."/>
            <person name="Gomes A.C."/>
            <person name="Makela M.R."/>
            <person name="Stajich J."/>
            <person name="Grigoriev I.V."/>
            <person name="Mortensen U.H."/>
            <person name="De vries R.P."/>
            <person name="Baker S.E."/>
            <person name="Andersen M.R."/>
        </authorList>
    </citation>
    <scope>NUCLEOTIDE SEQUENCE [LARGE SCALE GENOMIC DNA]</scope>
    <source>
        <strain evidence="3 4">CBS 600.67</strain>
    </source>
</reference>
<feature type="region of interest" description="Disordered" evidence="1">
    <location>
        <begin position="47"/>
        <end position="105"/>
    </location>
</feature>
<dbReference type="PANTHER" id="PTHR38790">
    <property type="entry name" value="2EXR DOMAIN-CONTAINING PROTEIN-RELATED"/>
    <property type="match status" value="1"/>
</dbReference>
<feature type="compositionally biased region" description="Polar residues" evidence="1">
    <location>
        <begin position="47"/>
        <end position="68"/>
    </location>
</feature>
<evidence type="ECO:0000256" key="1">
    <source>
        <dbReference type="SAM" id="MobiDB-lite"/>
    </source>
</evidence>
<name>A0ABR4IA11_9EURO</name>
<comment type="caution">
    <text evidence="3">The sequence shown here is derived from an EMBL/GenBank/DDBJ whole genome shotgun (WGS) entry which is preliminary data.</text>
</comment>
<protein>
    <recommendedName>
        <fullName evidence="2">DUF7730 domain-containing protein</fullName>
    </recommendedName>
</protein>